<keyword evidence="3" id="KW-0399">Innate immunity</keyword>
<accession>A0A8C5QI93</accession>
<keyword evidence="16" id="KW-1185">Reference proteome</keyword>
<keyword evidence="9" id="KW-0391">Immunity</keyword>
<evidence type="ECO:0000256" key="2">
    <source>
        <dbReference type="ARBA" id="ARBA00022525"/>
    </source>
</evidence>
<evidence type="ECO:0000256" key="1">
    <source>
        <dbReference type="ARBA" id="ARBA00004613"/>
    </source>
</evidence>
<dbReference type="GO" id="GO:0030246">
    <property type="term" value="F:carbohydrate binding"/>
    <property type="evidence" value="ECO:0007669"/>
    <property type="project" value="UniProtKB-KW"/>
</dbReference>
<dbReference type="PROSITE" id="PS00514">
    <property type="entry name" value="FIBRINOGEN_C_1"/>
    <property type="match status" value="1"/>
</dbReference>
<keyword evidence="11" id="KW-1015">Disulfide bond</keyword>
<protein>
    <recommendedName>
        <fullName evidence="14">Fibrinogen C-terminal domain-containing protein</fullName>
    </recommendedName>
</protein>
<evidence type="ECO:0000256" key="9">
    <source>
        <dbReference type="ARBA" id="ARBA00022859"/>
    </source>
</evidence>
<dbReference type="SMART" id="SM00186">
    <property type="entry name" value="FBG"/>
    <property type="match status" value="1"/>
</dbReference>
<dbReference type="GO" id="GO:0005581">
    <property type="term" value="C:collagen trimer"/>
    <property type="evidence" value="ECO:0007669"/>
    <property type="project" value="UniProtKB-KW"/>
</dbReference>
<feature type="domain" description="Fibrinogen C-terminal" evidence="14">
    <location>
        <begin position="135"/>
        <end position="352"/>
    </location>
</feature>
<comment type="subcellular location">
    <subcellularLocation>
        <location evidence="1">Secreted</location>
    </subcellularLocation>
</comment>
<dbReference type="OrthoDB" id="7735550at2759"/>
<dbReference type="AlphaFoldDB" id="A0A8C5QI93"/>
<keyword evidence="7" id="KW-0677">Repeat</keyword>
<sequence length="352" mass="38863">MSFRVHQGRRNMPSLATFCGRTAFSDGMQQSVQWIIGCLRRRVAVGSTTFGGLLGYFRRHSTVSTGGRQAEVKILGIGDSDKLTIIRGCPGIQGFPGQKGEVGPASQKGETGSIGIPGKAGPPGGKGEKGNACIQEQVHVPRNCKELLDQGVILSGWYNIYPDGKEPLTVLCDMDNDGGGWIVFQKRWDGTVDFYRGWQAYKKGFGSQLTEFWLGNENLHRLTSTGNYDLRIDFTDFDIKHTYATYSSFSVAGESEKYKLSFSRFTGGTAGDSLGHHKNRPFTTKDQHNDAHTANCATLYKGAWWYGNCHDSNLNGPYLKGSHTSDSEGIIWETGKGNYYSYKITEMKFRPA</sequence>
<keyword evidence="5" id="KW-0732">Signal</keyword>
<evidence type="ECO:0000256" key="7">
    <source>
        <dbReference type="ARBA" id="ARBA00022737"/>
    </source>
</evidence>
<reference evidence="15" key="2">
    <citation type="submission" date="2025-09" db="UniProtKB">
        <authorList>
            <consortium name="Ensembl"/>
        </authorList>
    </citation>
    <scope>IDENTIFICATION</scope>
</reference>
<evidence type="ECO:0000259" key="14">
    <source>
        <dbReference type="PROSITE" id="PS51406"/>
    </source>
</evidence>
<dbReference type="Gene3D" id="3.90.215.10">
    <property type="entry name" value="Gamma Fibrinogen, chain A, domain 1"/>
    <property type="match status" value="1"/>
</dbReference>
<dbReference type="InterPro" id="IPR002181">
    <property type="entry name" value="Fibrinogen_a/b/g_C_dom"/>
</dbReference>
<evidence type="ECO:0000313" key="16">
    <source>
        <dbReference type="Proteomes" id="UP000694569"/>
    </source>
</evidence>
<dbReference type="GO" id="GO:0005102">
    <property type="term" value="F:signaling receptor binding"/>
    <property type="evidence" value="ECO:0007669"/>
    <property type="project" value="TreeGrafter"/>
</dbReference>
<feature type="region of interest" description="Disordered" evidence="13">
    <location>
        <begin position="97"/>
        <end position="130"/>
    </location>
</feature>
<dbReference type="Proteomes" id="UP000694569">
    <property type="component" value="Unplaced"/>
</dbReference>
<dbReference type="Ensembl" id="ENSLLET00000038352.1">
    <property type="protein sequence ID" value="ENSLLEP00000036928.1"/>
    <property type="gene ID" value="ENSLLEG00000023328.1"/>
</dbReference>
<dbReference type="InterPro" id="IPR008160">
    <property type="entry name" value="Collagen"/>
</dbReference>
<evidence type="ECO:0000256" key="12">
    <source>
        <dbReference type="ARBA" id="ARBA00023180"/>
    </source>
</evidence>
<dbReference type="InterPro" id="IPR020837">
    <property type="entry name" value="Fibrinogen_CS"/>
</dbReference>
<proteinExistence type="predicted"/>
<dbReference type="GO" id="GO:0005615">
    <property type="term" value="C:extracellular space"/>
    <property type="evidence" value="ECO:0007669"/>
    <property type="project" value="TreeGrafter"/>
</dbReference>
<keyword evidence="10" id="KW-0176">Collagen</keyword>
<dbReference type="GO" id="GO:0003823">
    <property type="term" value="F:antigen binding"/>
    <property type="evidence" value="ECO:0007669"/>
    <property type="project" value="TreeGrafter"/>
</dbReference>
<evidence type="ECO:0000256" key="6">
    <source>
        <dbReference type="ARBA" id="ARBA00022734"/>
    </source>
</evidence>
<name>A0A8C5QI93_9ANUR</name>
<keyword evidence="8" id="KW-0106">Calcium</keyword>
<dbReference type="InterPro" id="IPR050373">
    <property type="entry name" value="Fibrinogen_C-term_domain"/>
</dbReference>
<keyword evidence="12" id="KW-0325">Glycoprotein</keyword>
<dbReference type="GO" id="GO:0097367">
    <property type="term" value="F:carbohydrate derivative binding"/>
    <property type="evidence" value="ECO:0007669"/>
    <property type="project" value="TreeGrafter"/>
</dbReference>
<keyword evidence="2" id="KW-0964">Secreted</keyword>
<dbReference type="NCBIfam" id="NF040941">
    <property type="entry name" value="GGGWT_bact"/>
    <property type="match status" value="1"/>
</dbReference>
<reference evidence="15" key="1">
    <citation type="submission" date="2025-08" db="UniProtKB">
        <authorList>
            <consortium name="Ensembl"/>
        </authorList>
    </citation>
    <scope>IDENTIFICATION</scope>
</reference>
<evidence type="ECO:0000256" key="10">
    <source>
        <dbReference type="ARBA" id="ARBA00023119"/>
    </source>
</evidence>
<keyword evidence="4" id="KW-0479">Metal-binding</keyword>
<dbReference type="Pfam" id="PF01391">
    <property type="entry name" value="Collagen"/>
    <property type="match status" value="1"/>
</dbReference>
<dbReference type="InterPro" id="IPR014716">
    <property type="entry name" value="Fibrinogen_a/b/g_C_1"/>
</dbReference>
<dbReference type="GeneTree" id="ENSGT00940000163282"/>
<evidence type="ECO:0000256" key="8">
    <source>
        <dbReference type="ARBA" id="ARBA00022837"/>
    </source>
</evidence>
<dbReference type="CDD" id="cd00087">
    <property type="entry name" value="FReD"/>
    <property type="match status" value="1"/>
</dbReference>
<dbReference type="GO" id="GO:0046872">
    <property type="term" value="F:metal ion binding"/>
    <property type="evidence" value="ECO:0007669"/>
    <property type="project" value="UniProtKB-KW"/>
</dbReference>
<dbReference type="FunFam" id="3.90.215.10:FF:000001">
    <property type="entry name" value="Tenascin isoform 1"/>
    <property type="match status" value="1"/>
</dbReference>
<evidence type="ECO:0000256" key="13">
    <source>
        <dbReference type="SAM" id="MobiDB-lite"/>
    </source>
</evidence>
<dbReference type="PANTHER" id="PTHR19143">
    <property type="entry name" value="FIBRINOGEN/TENASCIN/ANGIOPOEITIN"/>
    <property type="match status" value="1"/>
</dbReference>
<dbReference type="InterPro" id="IPR036056">
    <property type="entry name" value="Fibrinogen-like_C"/>
</dbReference>
<dbReference type="PANTHER" id="PTHR19143:SF433">
    <property type="entry name" value="FICOLIN-2"/>
    <property type="match status" value="1"/>
</dbReference>
<evidence type="ECO:0000256" key="11">
    <source>
        <dbReference type="ARBA" id="ARBA00023157"/>
    </source>
</evidence>
<evidence type="ECO:0000313" key="15">
    <source>
        <dbReference type="Ensembl" id="ENSLLEP00000036928.1"/>
    </source>
</evidence>
<keyword evidence="6" id="KW-0430">Lectin</keyword>
<evidence type="ECO:0000256" key="5">
    <source>
        <dbReference type="ARBA" id="ARBA00022729"/>
    </source>
</evidence>
<dbReference type="Pfam" id="PF00147">
    <property type="entry name" value="Fibrinogen_C"/>
    <property type="match status" value="1"/>
</dbReference>
<evidence type="ECO:0000256" key="4">
    <source>
        <dbReference type="ARBA" id="ARBA00022723"/>
    </source>
</evidence>
<dbReference type="PROSITE" id="PS51406">
    <property type="entry name" value="FIBRINOGEN_C_2"/>
    <property type="match status" value="1"/>
</dbReference>
<organism evidence="15 16">
    <name type="scientific">Leptobrachium leishanense</name>
    <name type="common">Leishan spiny toad</name>
    <dbReference type="NCBI Taxonomy" id="445787"/>
    <lineage>
        <taxon>Eukaryota</taxon>
        <taxon>Metazoa</taxon>
        <taxon>Chordata</taxon>
        <taxon>Craniata</taxon>
        <taxon>Vertebrata</taxon>
        <taxon>Euteleostomi</taxon>
        <taxon>Amphibia</taxon>
        <taxon>Batrachia</taxon>
        <taxon>Anura</taxon>
        <taxon>Pelobatoidea</taxon>
        <taxon>Megophryidae</taxon>
        <taxon>Leptobrachium</taxon>
    </lineage>
</organism>
<evidence type="ECO:0000256" key="3">
    <source>
        <dbReference type="ARBA" id="ARBA00022588"/>
    </source>
</evidence>
<dbReference type="SUPFAM" id="SSF56496">
    <property type="entry name" value="Fibrinogen C-terminal domain-like"/>
    <property type="match status" value="1"/>
</dbReference>
<dbReference type="GO" id="GO:0001867">
    <property type="term" value="P:complement activation, lectin pathway"/>
    <property type="evidence" value="ECO:0007669"/>
    <property type="project" value="TreeGrafter"/>
</dbReference>